<dbReference type="PANTHER" id="PTHR33473">
    <property type="entry name" value="ATP-DEPENDENT CLP PROTEASE ADAPTER PROTEIN CLPS1, CHLOROPLASTIC"/>
    <property type="match status" value="1"/>
</dbReference>
<keyword evidence="4" id="KW-0378">Hydrolase</keyword>
<dbReference type="STRING" id="194197.BWD09_02865"/>
<dbReference type="GeneID" id="94581258"/>
<comment type="similarity">
    <text evidence="1">Belongs to the ClpS family.</text>
</comment>
<organism evidence="4 5">
    <name type="scientific">Neisseria dentiae</name>
    <dbReference type="NCBI Taxonomy" id="194197"/>
    <lineage>
        <taxon>Bacteria</taxon>
        <taxon>Pseudomonadati</taxon>
        <taxon>Pseudomonadota</taxon>
        <taxon>Betaproteobacteria</taxon>
        <taxon>Neisseriales</taxon>
        <taxon>Neisseriaceae</taxon>
        <taxon>Neisseria</taxon>
    </lineage>
</organism>
<evidence type="ECO:0000313" key="5">
    <source>
        <dbReference type="Proteomes" id="UP000193118"/>
    </source>
</evidence>
<dbReference type="OrthoDB" id="9796121at2"/>
<dbReference type="InterPro" id="IPR003769">
    <property type="entry name" value="ClpS_core"/>
</dbReference>
<protein>
    <recommendedName>
        <fullName evidence="1">ATP-dependent Clp protease adapter protein ClpS</fullName>
    </recommendedName>
</protein>
<sequence length="104" mass="11921">MSQNQTRRDAETDLLNRSKTTPPKRYGVYLLNDDYTTMDFVVEVLTGIFMLPEERAVAVMLLVHHEGKGLCGVYTRDIADTKQQQVLQRARQEGHPLQCIVEEV</sequence>
<dbReference type="InterPro" id="IPR014719">
    <property type="entry name" value="Ribosomal_bL12_C/ClpS-like"/>
</dbReference>
<name>A0A1X3DFU9_9NEIS</name>
<dbReference type="PANTHER" id="PTHR33473:SF19">
    <property type="entry name" value="ATP-DEPENDENT CLP PROTEASE ADAPTER PROTEIN CLPS"/>
    <property type="match status" value="1"/>
</dbReference>
<comment type="function">
    <text evidence="1">Involved in the modulation of the specificity of the ClpAP-mediated ATP-dependent protein degradation.</text>
</comment>
<evidence type="ECO:0000256" key="2">
    <source>
        <dbReference type="SAM" id="MobiDB-lite"/>
    </source>
</evidence>
<dbReference type="EMBL" id="MTBO01000003">
    <property type="protein sequence ID" value="OSI18347.1"/>
    <property type="molecule type" value="Genomic_DNA"/>
</dbReference>
<dbReference type="Gene3D" id="3.30.1390.10">
    <property type="match status" value="1"/>
</dbReference>
<keyword evidence="5" id="KW-1185">Reference proteome</keyword>
<dbReference type="Pfam" id="PF02617">
    <property type="entry name" value="ClpS"/>
    <property type="match status" value="1"/>
</dbReference>
<dbReference type="SUPFAM" id="SSF54736">
    <property type="entry name" value="ClpS-like"/>
    <property type="match status" value="1"/>
</dbReference>
<gene>
    <name evidence="1" type="primary">clpS</name>
    <name evidence="4" type="ORF">BWD09_02865</name>
</gene>
<evidence type="ECO:0000256" key="1">
    <source>
        <dbReference type="HAMAP-Rule" id="MF_00302"/>
    </source>
</evidence>
<dbReference type="NCBIfam" id="NF000672">
    <property type="entry name" value="PRK00033.1-5"/>
    <property type="match status" value="1"/>
</dbReference>
<comment type="subunit">
    <text evidence="1">Binds to the N-terminal domain of the chaperone ClpA.</text>
</comment>
<comment type="caution">
    <text evidence="4">The sequence shown here is derived from an EMBL/GenBank/DDBJ whole genome shotgun (WGS) entry which is preliminary data.</text>
</comment>
<reference evidence="5" key="1">
    <citation type="submission" date="2017-01" db="EMBL/GenBank/DDBJ databases">
        <authorList>
            <person name="Wolfgang W.J."/>
            <person name="Cole J."/>
            <person name="Wroblewski D."/>
            <person name="Mcginnis J."/>
            <person name="Musser K.A."/>
        </authorList>
    </citation>
    <scope>NUCLEOTIDE SEQUENCE [LARGE SCALE GENOMIC DNA]</scope>
    <source>
        <strain evidence="5">DSM 19151</strain>
    </source>
</reference>
<dbReference type="InterPro" id="IPR022935">
    <property type="entry name" value="ClpS"/>
</dbReference>
<feature type="domain" description="Adaptor protein ClpS core" evidence="3">
    <location>
        <begin position="22"/>
        <end position="99"/>
    </location>
</feature>
<feature type="compositionally biased region" description="Basic and acidic residues" evidence="2">
    <location>
        <begin position="1"/>
        <end position="16"/>
    </location>
</feature>
<dbReference type="GO" id="GO:0030163">
    <property type="term" value="P:protein catabolic process"/>
    <property type="evidence" value="ECO:0007669"/>
    <property type="project" value="InterPro"/>
</dbReference>
<accession>A0A1X3DFU9</accession>
<keyword evidence="4" id="KW-0645">Protease</keyword>
<dbReference type="HAMAP" id="MF_00302">
    <property type="entry name" value="ClpS"/>
    <property type="match status" value="1"/>
</dbReference>
<dbReference type="GO" id="GO:0006508">
    <property type="term" value="P:proteolysis"/>
    <property type="evidence" value="ECO:0007669"/>
    <property type="project" value="UniProtKB-UniRule"/>
</dbReference>
<dbReference type="GO" id="GO:0008233">
    <property type="term" value="F:peptidase activity"/>
    <property type="evidence" value="ECO:0007669"/>
    <property type="project" value="UniProtKB-KW"/>
</dbReference>
<feature type="region of interest" description="Disordered" evidence="2">
    <location>
        <begin position="1"/>
        <end position="24"/>
    </location>
</feature>
<evidence type="ECO:0000313" key="4">
    <source>
        <dbReference type="EMBL" id="OSI18347.1"/>
    </source>
</evidence>
<proteinExistence type="inferred from homology"/>
<dbReference type="Proteomes" id="UP000193118">
    <property type="component" value="Unassembled WGS sequence"/>
</dbReference>
<evidence type="ECO:0000259" key="3">
    <source>
        <dbReference type="Pfam" id="PF02617"/>
    </source>
</evidence>
<dbReference type="AlphaFoldDB" id="A0A1X3DFU9"/>
<dbReference type="FunFam" id="3.30.1390.10:FF:000002">
    <property type="entry name" value="ATP-dependent Clp protease adapter protein ClpS"/>
    <property type="match status" value="1"/>
</dbReference>
<dbReference type="RefSeq" id="WP_085365227.1">
    <property type="nucleotide sequence ID" value="NZ_CAUJPZ010000027.1"/>
</dbReference>